<feature type="region of interest" description="Disordered" evidence="1">
    <location>
        <begin position="105"/>
        <end position="166"/>
    </location>
</feature>
<keyword evidence="2" id="KW-0472">Membrane</keyword>
<reference evidence="3 4" key="1">
    <citation type="submission" date="2019-10" db="EMBL/GenBank/DDBJ databases">
        <title>Draft Genome Sequence of the Caffeine Degrading Methylotroph Methylorubrum populi PINKEL.</title>
        <authorList>
            <person name="Dawson S.C."/>
            <person name="Zhang X."/>
            <person name="Wright M.E."/>
            <person name="Sharma G."/>
            <person name="Langner J.T."/>
            <person name="Ditty J.L."/>
            <person name="Subuyuj G.A."/>
        </authorList>
    </citation>
    <scope>NUCLEOTIDE SEQUENCE [LARGE SCALE GENOMIC DNA]</scope>
    <source>
        <strain evidence="3 4">Pinkel</strain>
    </source>
</reference>
<evidence type="ECO:0000256" key="1">
    <source>
        <dbReference type="SAM" id="MobiDB-lite"/>
    </source>
</evidence>
<evidence type="ECO:0000313" key="4">
    <source>
        <dbReference type="Proteomes" id="UP000469949"/>
    </source>
</evidence>
<keyword evidence="2" id="KW-0812">Transmembrane</keyword>
<feature type="transmembrane region" description="Helical" evidence="2">
    <location>
        <begin position="81"/>
        <end position="103"/>
    </location>
</feature>
<dbReference type="Proteomes" id="UP000469949">
    <property type="component" value="Unassembled WGS sequence"/>
</dbReference>
<feature type="compositionally biased region" description="Low complexity" evidence="1">
    <location>
        <begin position="130"/>
        <end position="146"/>
    </location>
</feature>
<comment type="caution">
    <text evidence="3">The sequence shown here is derived from an EMBL/GenBank/DDBJ whole genome shotgun (WGS) entry which is preliminary data.</text>
</comment>
<proteinExistence type="predicted"/>
<gene>
    <name evidence="3" type="ORF">F8B43_2143</name>
</gene>
<organism evidence="3 4">
    <name type="scientific">Methylorubrum populi</name>
    <dbReference type="NCBI Taxonomy" id="223967"/>
    <lineage>
        <taxon>Bacteria</taxon>
        <taxon>Pseudomonadati</taxon>
        <taxon>Pseudomonadota</taxon>
        <taxon>Alphaproteobacteria</taxon>
        <taxon>Hyphomicrobiales</taxon>
        <taxon>Methylobacteriaceae</taxon>
        <taxon>Methylorubrum</taxon>
    </lineage>
</organism>
<dbReference type="EMBL" id="WEKV01000009">
    <property type="protein sequence ID" value="KAB7785642.1"/>
    <property type="molecule type" value="Genomic_DNA"/>
</dbReference>
<feature type="compositionally biased region" description="Basic residues" evidence="1">
    <location>
        <begin position="112"/>
        <end position="129"/>
    </location>
</feature>
<dbReference type="AlphaFoldDB" id="A0A833J8S5"/>
<evidence type="ECO:0000256" key="2">
    <source>
        <dbReference type="SAM" id="Phobius"/>
    </source>
</evidence>
<evidence type="ECO:0000313" key="3">
    <source>
        <dbReference type="EMBL" id="KAB7785642.1"/>
    </source>
</evidence>
<feature type="transmembrane region" description="Helical" evidence="2">
    <location>
        <begin position="50"/>
        <end position="69"/>
    </location>
</feature>
<name>A0A833J8S5_9HYPH</name>
<accession>A0A833J8S5</accession>
<sequence length="166" mass="16881">MSKNTRDFDGRFSLYGQVTPANEVNLSSRSKAKGVPELLFEGTNRMRTTCLGACTGLALLAGLSAPAQAENRTAMGVGAGAVAGALVAGPVGAVVGAVAGGVLSSNSAARPRSTRKRRAALRRPVRAPRRAAMAEPAPARAEAPRAMTTGGTGSAAPVRSGWQDPR</sequence>
<protein>
    <recommendedName>
        <fullName evidence="5">Glycine zipper domain-containing protein</fullName>
    </recommendedName>
</protein>
<keyword evidence="2" id="KW-1133">Transmembrane helix</keyword>
<evidence type="ECO:0008006" key="5">
    <source>
        <dbReference type="Google" id="ProtNLM"/>
    </source>
</evidence>